<dbReference type="OrthoDB" id="2048790at2"/>
<organism evidence="1 2">
    <name type="scientific">Ruminococcus bovis</name>
    <dbReference type="NCBI Taxonomy" id="2564099"/>
    <lineage>
        <taxon>Bacteria</taxon>
        <taxon>Bacillati</taxon>
        <taxon>Bacillota</taxon>
        <taxon>Clostridia</taxon>
        <taxon>Eubacteriales</taxon>
        <taxon>Oscillospiraceae</taxon>
        <taxon>Ruminococcus</taxon>
    </lineage>
</organism>
<accession>A0A4P8XX59</accession>
<protein>
    <submittedName>
        <fullName evidence="1">Uncharacterized protein</fullName>
    </submittedName>
</protein>
<dbReference type="Proteomes" id="UP000301475">
    <property type="component" value="Chromosome"/>
</dbReference>
<name>A0A4P8XX59_9FIRM</name>
<evidence type="ECO:0000313" key="2">
    <source>
        <dbReference type="Proteomes" id="UP000301475"/>
    </source>
</evidence>
<proteinExistence type="predicted"/>
<gene>
    <name evidence="1" type="ORF">E5Z56_10430</name>
</gene>
<evidence type="ECO:0000313" key="1">
    <source>
        <dbReference type="EMBL" id="QCT07745.1"/>
    </source>
</evidence>
<reference evidence="1 2" key="1">
    <citation type="submission" date="2019-04" db="EMBL/GenBank/DDBJ databases">
        <authorList>
            <person name="Embree M."/>
            <person name="Gaffney J.R."/>
        </authorList>
    </citation>
    <scope>NUCLEOTIDE SEQUENCE [LARGE SCALE GENOMIC DNA]</scope>
    <source>
        <strain evidence="1 2">JE7A12</strain>
    </source>
</reference>
<dbReference type="EMBL" id="CP039381">
    <property type="protein sequence ID" value="QCT07745.1"/>
    <property type="molecule type" value="Genomic_DNA"/>
</dbReference>
<keyword evidence="2" id="KW-1185">Reference proteome</keyword>
<dbReference type="AlphaFoldDB" id="A0A4P8XX59"/>
<dbReference type="KEGG" id="ruj:E5Z56_10430"/>
<dbReference type="RefSeq" id="WP_138157736.1">
    <property type="nucleotide sequence ID" value="NZ_CP039381.1"/>
</dbReference>
<sequence length="136" mass="15888">MSKGIGAFVKLVFEDSETVIYEYGSYNLNDANYYNEEHICDGIITIDRNCFAEPEIHKKLKKMPSGRKKLIIKRIPVSVDYNKMIRDGRIVIENCSNCWECYSNKNTDIMASSILFYLFLQYQIDGKLPEYLNYNV</sequence>